<evidence type="ECO:0000313" key="2">
    <source>
        <dbReference type="EMBL" id="GLS90210.1"/>
    </source>
</evidence>
<proteinExistence type="predicted"/>
<dbReference type="Gene3D" id="3.40.50.880">
    <property type="match status" value="1"/>
</dbReference>
<comment type="caution">
    <text evidence="2">The sequence shown here is derived from an EMBL/GenBank/DDBJ whole genome shotgun (WGS) entry which is preliminary data.</text>
</comment>
<dbReference type="Pfam" id="PF06283">
    <property type="entry name" value="ThuA"/>
    <property type="match status" value="1"/>
</dbReference>
<dbReference type="EMBL" id="BSPQ01000002">
    <property type="protein sequence ID" value="GLS90210.1"/>
    <property type="molecule type" value="Genomic_DNA"/>
</dbReference>
<organism evidence="2 3">
    <name type="scientific">Psychromonas marina</name>
    <dbReference type="NCBI Taxonomy" id="88364"/>
    <lineage>
        <taxon>Bacteria</taxon>
        <taxon>Pseudomonadati</taxon>
        <taxon>Pseudomonadota</taxon>
        <taxon>Gammaproteobacteria</taxon>
        <taxon>Alteromonadales</taxon>
        <taxon>Psychromonadaceae</taxon>
        <taxon>Psychromonas</taxon>
    </lineage>
</organism>
<feature type="domain" description="ThuA-like" evidence="1">
    <location>
        <begin position="8"/>
        <end position="215"/>
    </location>
</feature>
<dbReference type="Proteomes" id="UP001157353">
    <property type="component" value="Unassembled WGS sequence"/>
</dbReference>
<dbReference type="InterPro" id="IPR029062">
    <property type="entry name" value="Class_I_gatase-like"/>
</dbReference>
<gene>
    <name evidence="2" type="ORF">GCM10007916_12770</name>
</gene>
<dbReference type="PANTHER" id="PTHR40469">
    <property type="entry name" value="SECRETED GLYCOSYL HYDROLASE"/>
    <property type="match status" value="1"/>
</dbReference>
<protein>
    <recommendedName>
        <fullName evidence="1">ThuA-like domain-containing protein</fullName>
    </recommendedName>
</protein>
<evidence type="ECO:0000313" key="3">
    <source>
        <dbReference type="Proteomes" id="UP001157353"/>
    </source>
</evidence>
<keyword evidence="3" id="KW-1185">Reference proteome</keyword>
<evidence type="ECO:0000259" key="1">
    <source>
        <dbReference type="Pfam" id="PF06283"/>
    </source>
</evidence>
<sequence length="219" mass="24779">MKNDSPINVLFLTGIEDPHHDFDAISAVFKHFLSEVNISITITKNLDDLLDDKLKPYDVIISNAMNFTLSKAHETALLEAIIGNPWGTTGDPKGFVGIHGASANFLNSRAYLNMLGGRFLIHPVTDDYMYKVENVDHPIMTGVDHFTLRSELYLMETYPPYDVLLYSDYQGFKRPIAWSKPYGLGRVCYLGLGHDVQEVSCTEFQRMVINAVKWTSQKQ</sequence>
<dbReference type="SUPFAM" id="SSF52317">
    <property type="entry name" value="Class I glutamine amidotransferase-like"/>
    <property type="match status" value="1"/>
</dbReference>
<dbReference type="InterPro" id="IPR029010">
    <property type="entry name" value="ThuA-like"/>
</dbReference>
<name>A0ABQ6DZ54_9GAMM</name>
<dbReference type="PANTHER" id="PTHR40469:SF2">
    <property type="entry name" value="GALACTOSE-BINDING DOMAIN-LIKE SUPERFAMILY PROTEIN"/>
    <property type="match status" value="1"/>
</dbReference>
<dbReference type="RefSeq" id="WP_284203329.1">
    <property type="nucleotide sequence ID" value="NZ_BSPQ01000002.1"/>
</dbReference>
<accession>A0ABQ6DZ54</accession>
<reference evidence="3" key="1">
    <citation type="journal article" date="2019" name="Int. J. Syst. Evol. Microbiol.">
        <title>The Global Catalogue of Microorganisms (GCM) 10K type strain sequencing project: providing services to taxonomists for standard genome sequencing and annotation.</title>
        <authorList>
            <consortium name="The Broad Institute Genomics Platform"/>
            <consortium name="The Broad Institute Genome Sequencing Center for Infectious Disease"/>
            <person name="Wu L."/>
            <person name="Ma J."/>
        </authorList>
    </citation>
    <scope>NUCLEOTIDE SEQUENCE [LARGE SCALE GENOMIC DNA]</scope>
    <source>
        <strain evidence="3">NBRC 103166</strain>
    </source>
</reference>